<dbReference type="InterPro" id="IPR037365">
    <property type="entry name" value="Slowmo/Ups"/>
</dbReference>
<dbReference type="EMBL" id="JAODUO010000443">
    <property type="protein sequence ID" value="KAK2180437.1"/>
    <property type="molecule type" value="Genomic_DNA"/>
</dbReference>
<dbReference type="Pfam" id="PF04707">
    <property type="entry name" value="PRELI"/>
    <property type="match status" value="1"/>
</dbReference>
<name>A0AAD9L019_RIDPI</name>
<gene>
    <name evidence="2" type="ORF">NP493_443g04035</name>
</gene>
<accession>A0AAD9L019</accession>
<dbReference type="GO" id="GO:0005758">
    <property type="term" value="C:mitochondrial intermembrane space"/>
    <property type="evidence" value="ECO:0007669"/>
    <property type="project" value="InterPro"/>
</dbReference>
<organism evidence="2 3">
    <name type="scientific">Ridgeia piscesae</name>
    <name type="common">Tubeworm</name>
    <dbReference type="NCBI Taxonomy" id="27915"/>
    <lineage>
        <taxon>Eukaryota</taxon>
        <taxon>Metazoa</taxon>
        <taxon>Spiralia</taxon>
        <taxon>Lophotrochozoa</taxon>
        <taxon>Annelida</taxon>
        <taxon>Polychaeta</taxon>
        <taxon>Sedentaria</taxon>
        <taxon>Canalipalpata</taxon>
        <taxon>Sabellida</taxon>
        <taxon>Siboglinidae</taxon>
        <taxon>Ridgeia</taxon>
    </lineage>
</organism>
<dbReference type="InterPro" id="IPR006797">
    <property type="entry name" value="PRELI/MSF1_dom"/>
</dbReference>
<keyword evidence="3" id="KW-1185">Reference proteome</keyword>
<dbReference type="Proteomes" id="UP001209878">
    <property type="component" value="Unassembled WGS sequence"/>
</dbReference>
<evidence type="ECO:0000259" key="1">
    <source>
        <dbReference type="PROSITE" id="PS50904"/>
    </source>
</evidence>
<reference evidence="2" key="1">
    <citation type="journal article" date="2023" name="Mol. Biol. Evol.">
        <title>Third-Generation Sequencing Reveals the Adaptive Role of the Epigenome in Three Deep-Sea Polychaetes.</title>
        <authorList>
            <person name="Perez M."/>
            <person name="Aroh O."/>
            <person name="Sun Y."/>
            <person name="Lan Y."/>
            <person name="Juniper S.K."/>
            <person name="Young C.R."/>
            <person name="Angers B."/>
            <person name="Qian P.Y."/>
        </authorList>
    </citation>
    <scope>NUCLEOTIDE SEQUENCE</scope>
    <source>
        <strain evidence="2">R07B-5</strain>
    </source>
</reference>
<evidence type="ECO:0000313" key="3">
    <source>
        <dbReference type="Proteomes" id="UP001209878"/>
    </source>
</evidence>
<comment type="caution">
    <text evidence="2">The sequence shown here is derived from an EMBL/GenBank/DDBJ whole genome shotgun (WGS) entry which is preliminary data.</text>
</comment>
<protein>
    <recommendedName>
        <fullName evidence="1">PRELI/MSF1 domain-containing protein</fullName>
    </recommendedName>
</protein>
<sequence length="215" mass="24952">MKYYSALSVFKFSWDQVAIAFWNRYPNPYSGHVISEDTVCRRVVGSKLYSTRLLTKKNNYKLPHWAERFLPASKDICIVEESVIDRKNKTLTTYTRNIVMTRVMQVEEKCVYRPSEDNHNWTVCERHAWITSGIFGMSYALQTYGYERFKKSIKKTLKGYEHVLCKMYMPETVPETPAHVLSVNPETLRQTAKKAKEIAKTKAASMVASNLGRTN</sequence>
<dbReference type="AlphaFoldDB" id="A0AAD9L019"/>
<evidence type="ECO:0000313" key="2">
    <source>
        <dbReference type="EMBL" id="KAK2180437.1"/>
    </source>
</evidence>
<feature type="domain" description="PRELI/MSF1" evidence="1">
    <location>
        <begin position="1"/>
        <end position="172"/>
    </location>
</feature>
<proteinExistence type="predicted"/>
<dbReference type="PANTHER" id="PTHR11158">
    <property type="entry name" value="MSF1/PX19 RELATED"/>
    <property type="match status" value="1"/>
</dbReference>
<dbReference type="PROSITE" id="PS50904">
    <property type="entry name" value="PRELI_MSF1"/>
    <property type="match status" value="1"/>
</dbReference>